<gene>
    <name evidence="1" type="ORF">EC604_04425</name>
</gene>
<sequence length="172" mass="19780">MTEAVTVESLEIILLDFKKSNLDQFIKKDLSIQTNQIRSSHFYDNSRGKDTEFQEIKSFEKILTPKGTGNLFLSDLNLGHNFIDVMIVFSFDEQYGDITMNFPEEELYSGEKSETALKAEGLVRYIFDMMDKYEIKKVRVGYEPATDDDTCLVEINNGMKNNFNDIVTKLLG</sequence>
<reference evidence="1 2" key="1">
    <citation type="journal article" date="2019" name="J. Ind. Microbiol. Biotechnol.">
        <title>Paenibacillus amylolyticus 27C64 has a diverse set of carbohydrate-active enzymes and complete pectin deconstruction system.</title>
        <authorList>
            <person name="Keggi C."/>
            <person name="Doran-Peterson J."/>
        </authorList>
    </citation>
    <scope>NUCLEOTIDE SEQUENCE [LARGE SCALE GENOMIC DNA]</scope>
    <source>
        <strain evidence="1 2">27C64</strain>
    </source>
</reference>
<organism evidence="1 2">
    <name type="scientific">Paenibacillus amylolyticus</name>
    <dbReference type="NCBI Taxonomy" id="1451"/>
    <lineage>
        <taxon>Bacteria</taxon>
        <taxon>Bacillati</taxon>
        <taxon>Bacillota</taxon>
        <taxon>Bacilli</taxon>
        <taxon>Bacillales</taxon>
        <taxon>Paenibacillaceae</taxon>
        <taxon>Paenibacillus</taxon>
    </lineage>
</organism>
<name>A0A5M9WNR2_PAEAM</name>
<evidence type="ECO:0000313" key="2">
    <source>
        <dbReference type="Proteomes" id="UP000323664"/>
    </source>
</evidence>
<protein>
    <submittedName>
        <fullName evidence="1">Uncharacterized protein</fullName>
    </submittedName>
</protein>
<accession>A0A5M9WNR2</accession>
<dbReference type="OrthoDB" id="2608897at2"/>
<comment type="caution">
    <text evidence="1">The sequence shown here is derived from an EMBL/GenBank/DDBJ whole genome shotgun (WGS) entry which is preliminary data.</text>
</comment>
<proteinExistence type="predicted"/>
<evidence type="ECO:0000313" key="1">
    <source>
        <dbReference type="EMBL" id="KAA8783088.1"/>
    </source>
</evidence>
<dbReference type="Proteomes" id="UP000323664">
    <property type="component" value="Unassembled WGS sequence"/>
</dbReference>
<dbReference type="AlphaFoldDB" id="A0A5M9WNR2"/>
<dbReference type="EMBL" id="RIAS01000002">
    <property type="protein sequence ID" value="KAA8783088.1"/>
    <property type="molecule type" value="Genomic_DNA"/>
</dbReference>